<evidence type="ECO:0000256" key="1">
    <source>
        <dbReference type="ARBA" id="ARBA00001954"/>
    </source>
</evidence>
<comment type="cofactor">
    <cofactor evidence="1">
        <name>Fe(2+)</name>
        <dbReference type="ChEBI" id="CHEBI:29033"/>
    </cofactor>
</comment>
<keyword evidence="3" id="KW-0408">Iron</keyword>
<name>A0ABP8S2A9_9PSEU</name>
<evidence type="ECO:0000256" key="3">
    <source>
        <dbReference type="ARBA" id="ARBA00023004"/>
    </source>
</evidence>
<evidence type="ECO:0000256" key="4">
    <source>
        <dbReference type="SAM" id="MobiDB-lite"/>
    </source>
</evidence>
<dbReference type="InterPro" id="IPR003347">
    <property type="entry name" value="JmjC_dom"/>
</dbReference>
<gene>
    <name evidence="6" type="ORF">GCM10023175_63860</name>
</gene>
<dbReference type="Gene3D" id="2.60.120.650">
    <property type="entry name" value="Cupin"/>
    <property type="match status" value="1"/>
</dbReference>
<feature type="domain" description="JmjC" evidence="5">
    <location>
        <begin position="76"/>
        <end position="248"/>
    </location>
</feature>
<feature type="region of interest" description="Disordered" evidence="4">
    <location>
        <begin position="175"/>
        <end position="194"/>
    </location>
</feature>
<dbReference type="PROSITE" id="PS51184">
    <property type="entry name" value="JMJC"/>
    <property type="match status" value="1"/>
</dbReference>
<evidence type="ECO:0000256" key="2">
    <source>
        <dbReference type="ARBA" id="ARBA00022723"/>
    </source>
</evidence>
<evidence type="ECO:0000313" key="7">
    <source>
        <dbReference type="Proteomes" id="UP001501598"/>
    </source>
</evidence>
<feature type="compositionally biased region" description="Basic and acidic residues" evidence="4">
    <location>
        <begin position="183"/>
        <end position="192"/>
    </location>
</feature>
<organism evidence="6 7">
    <name type="scientific">Pseudonocardia xishanensis</name>
    <dbReference type="NCBI Taxonomy" id="630995"/>
    <lineage>
        <taxon>Bacteria</taxon>
        <taxon>Bacillati</taxon>
        <taxon>Actinomycetota</taxon>
        <taxon>Actinomycetes</taxon>
        <taxon>Pseudonocardiales</taxon>
        <taxon>Pseudonocardiaceae</taxon>
        <taxon>Pseudonocardia</taxon>
    </lineage>
</organism>
<keyword evidence="2" id="KW-0479">Metal-binding</keyword>
<dbReference type="RefSeq" id="WP_345426673.1">
    <property type="nucleotide sequence ID" value="NZ_BAABGT010000109.1"/>
</dbReference>
<comment type="caution">
    <text evidence="6">The sequence shown here is derived from an EMBL/GenBank/DDBJ whole genome shotgun (WGS) entry which is preliminary data.</text>
</comment>
<dbReference type="Proteomes" id="UP001501598">
    <property type="component" value="Unassembled WGS sequence"/>
</dbReference>
<keyword evidence="7" id="KW-1185">Reference proteome</keyword>
<evidence type="ECO:0000259" key="5">
    <source>
        <dbReference type="PROSITE" id="PS51184"/>
    </source>
</evidence>
<dbReference type="PANTHER" id="PTHR13096">
    <property type="entry name" value="MINA53 MYC INDUCED NUCLEAR ANTIGEN"/>
    <property type="match status" value="1"/>
</dbReference>
<reference evidence="7" key="1">
    <citation type="journal article" date="2019" name="Int. J. Syst. Evol. Microbiol.">
        <title>The Global Catalogue of Microorganisms (GCM) 10K type strain sequencing project: providing services to taxonomists for standard genome sequencing and annotation.</title>
        <authorList>
            <consortium name="The Broad Institute Genomics Platform"/>
            <consortium name="The Broad Institute Genome Sequencing Center for Infectious Disease"/>
            <person name="Wu L."/>
            <person name="Ma J."/>
        </authorList>
    </citation>
    <scope>NUCLEOTIDE SEQUENCE [LARGE SCALE GENOMIC DNA]</scope>
    <source>
        <strain evidence="7">JCM 17906</strain>
    </source>
</reference>
<dbReference type="InterPro" id="IPR039994">
    <property type="entry name" value="NO66-like"/>
</dbReference>
<dbReference type="SUPFAM" id="SSF51197">
    <property type="entry name" value="Clavaminate synthase-like"/>
    <property type="match status" value="1"/>
</dbReference>
<accession>A0ABP8S2A9</accession>
<dbReference type="Pfam" id="PF08007">
    <property type="entry name" value="JmjC_2"/>
    <property type="match status" value="1"/>
</dbReference>
<sequence length="418" mass="44870">MTTTATRTALAELLAPVPVSEFLESHWERAALHTGAPDPDRFTSLVSVEDLDHLLTVVHAAGLGNPDAVRVSRGGDPVPPREWLRERPDGHHELDVRRVLSLHRHGATVVLNGIQRSVAPIDRLCGELSAFFGVQVLANAYLTPAGGQGFPPHPDNHDVLLLQLAGAKRWRLHGSPVPLTTTEPDRPHRPTEPPEQELVLRAGEVLYLPRGLVHAGVAIPGKASVHLTIGIHPYTWAQLLGDVVAELREDDVRFRRSVSPRLGAIEDGAEAALTELTAALADPERVRRIRLARAARALEPGRTGQQGRLAELLRPTPVADTTPVRPTEPGPTLRPVPGSVVLATVERELTFPDYVEPALAALLDGTAPCAAALAELLDPPGRLTLVRRLVREGVLEVCGRPTPSAASGLPGQPVSKPL</sequence>
<dbReference type="PANTHER" id="PTHR13096:SF8">
    <property type="entry name" value="RIBOSOMAL OXYGENASE 1"/>
    <property type="match status" value="1"/>
</dbReference>
<evidence type="ECO:0000313" key="6">
    <source>
        <dbReference type="EMBL" id="GAA4558179.1"/>
    </source>
</evidence>
<protein>
    <recommendedName>
        <fullName evidence="5">JmjC domain-containing protein</fullName>
    </recommendedName>
</protein>
<proteinExistence type="predicted"/>
<dbReference type="EMBL" id="BAABGT010000109">
    <property type="protein sequence ID" value="GAA4558179.1"/>
    <property type="molecule type" value="Genomic_DNA"/>
</dbReference>